<dbReference type="InterPro" id="IPR005064">
    <property type="entry name" value="BUG"/>
</dbReference>
<organism evidence="2 3">
    <name type="scientific">Advenella incenata</name>
    <dbReference type="NCBI Taxonomy" id="267800"/>
    <lineage>
        <taxon>Bacteria</taxon>
        <taxon>Pseudomonadati</taxon>
        <taxon>Pseudomonadota</taxon>
        <taxon>Betaproteobacteria</taxon>
        <taxon>Burkholderiales</taxon>
        <taxon>Alcaligenaceae</taxon>
    </lineage>
</organism>
<gene>
    <name evidence="2" type="ORF">EV681_0588</name>
</gene>
<dbReference type="CDD" id="cd07012">
    <property type="entry name" value="PBP2_Bug_TTT"/>
    <property type="match status" value="1"/>
</dbReference>
<dbReference type="PANTHER" id="PTHR42928">
    <property type="entry name" value="TRICARBOXYLATE-BINDING PROTEIN"/>
    <property type="match status" value="1"/>
</dbReference>
<evidence type="ECO:0000256" key="1">
    <source>
        <dbReference type="ARBA" id="ARBA00006987"/>
    </source>
</evidence>
<comment type="caution">
    <text evidence="2">The sequence shown here is derived from an EMBL/GenBank/DDBJ whole genome shotgun (WGS) entry which is preliminary data.</text>
</comment>
<accession>A0A4Q7VQR9</accession>
<dbReference type="Proteomes" id="UP000293398">
    <property type="component" value="Unassembled WGS sequence"/>
</dbReference>
<dbReference type="InterPro" id="IPR042100">
    <property type="entry name" value="Bug_dom1"/>
</dbReference>
<evidence type="ECO:0000313" key="3">
    <source>
        <dbReference type="Proteomes" id="UP000293398"/>
    </source>
</evidence>
<dbReference type="SUPFAM" id="SSF53850">
    <property type="entry name" value="Periplasmic binding protein-like II"/>
    <property type="match status" value="1"/>
</dbReference>
<dbReference type="PANTHER" id="PTHR42928:SF5">
    <property type="entry name" value="BLR1237 PROTEIN"/>
    <property type="match status" value="1"/>
</dbReference>
<name>A0A4Q7VQR9_9BURK</name>
<protein>
    <submittedName>
        <fullName evidence="2">Tripartite-type tricarboxylate transporter receptor subunit TctC</fullName>
    </submittedName>
</protein>
<dbReference type="Gene3D" id="3.40.190.150">
    <property type="entry name" value="Bordetella uptake gene, domain 1"/>
    <property type="match status" value="1"/>
</dbReference>
<keyword evidence="2" id="KW-0675">Receptor</keyword>
<dbReference type="EMBL" id="SHKO01000001">
    <property type="protein sequence ID" value="RZT98810.1"/>
    <property type="molecule type" value="Genomic_DNA"/>
</dbReference>
<sequence>MDIKRRRALIGAIRGLGALAVLTPGLARANYPDRPIQLVVPFPPGGPSDNYARILASALQQELGQTVIVVNKPGVSGALGIQYVARAKPDGYTFGLAGMGATVFLPLLTSKVLFDTDKDLTFIGDVVATPNVFIIGNHVKVNDIADLIAKAKEKPGAFSYASTGVGSTSHVLTSLFEQSAQVKLLHVPYKGAAPALQELLSGLVDIFIGDAAGILPMVKAGKARALFAVDKERMEWLPELPSAPEVGLPDVYLSGEYGLVGPAGLSDSVQKSIHSALAKALSSKTVSEKFGQQFGKPVMGSGADYKNMLDTESKRWAKVVKSANISLD</sequence>
<dbReference type="AlphaFoldDB" id="A0A4Q7VQR9"/>
<dbReference type="RefSeq" id="WP_165392923.1">
    <property type="nucleotide sequence ID" value="NZ_SHKO01000001.1"/>
</dbReference>
<dbReference type="PIRSF" id="PIRSF017082">
    <property type="entry name" value="YflP"/>
    <property type="match status" value="1"/>
</dbReference>
<evidence type="ECO:0000313" key="2">
    <source>
        <dbReference type="EMBL" id="RZT98810.1"/>
    </source>
</evidence>
<proteinExistence type="inferred from homology"/>
<reference evidence="2 3" key="1">
    <citation type="submission" date="2019-02" db="EMBL/GenBank/DDBJ databases">
        <title>Genomic Encyclopedia of Type Strains, Phase IV (KMG-IV): sequencing the most valuable type-strain genomes for metagenomic binning, comparative biology and taxonomic classification.</title>
        <authorList>
            <person name="Goeker M."/>
        </authorList>
    </citation>
    <scope>NUCLEOTIDE SEQUENCE [LARGE SCALE GENOMIC DNA]</scope>
    <source>
        <strain evidence="2 3">DSM 23814</strain>
    </source>
</reference>
<comment type="similarity">
    <text evidence="1">Belongs to the UPF0065 (bug) family.</text>
</comment>
<dbReference type="Pfam" id="PF03401">
    <property type="entry name" value="TctC"/>
    <property type="match status" value="1"/>
</dbReference>
<dbReference type="Gene3D" id="3.40.190.10">
    <property type="entry name" value="Periplasmic binding protein-like II"/>
    <property type="match status" value="1"/>
</dbReference>
<keyword evidence="3" id="KW-1185">Reference proteome</keyword>